<organism evidence="2">
    <name type="scientific">Phytophthora nicotianae</name>
    <name type="common">Potato buckeye rot agent</name>
    <name type="synonym">Phytophthora parasitica</name>
    <dbReference type="NCBI Taxonomy" id="4792"/>
    <lineage>
        <taxon>Eukaryota</taxon>
        <taxon>Sar</taxon>
        <taxon>Stramenopiles</taxon>
        <taxon>Oomycota</taxon>
        <taxon>Peronosporomycetes</taxon>
        <taxon>Peronosporales</taxon>
        <taxon>Peronosporaceae</taxon>
        <taxon>Phytophthora</taxon>
    </lineage>
</organism>
<dbReference type="OrthoDB" id="102574at2759"/>
<dbReference type="Proteomes" id="UP000054423">
    <property type="component" value="Unassembled WGS sequence"/>
</dbReference>
<feature type="region of interest" description="Disordered" evidence="1">
    <location>
        <begin position="230"/>
        <end position="250"/>
    </location>
</feature>
<gene>
    <name evidence="2" type="ORF">L917_16933</name>
</gene>
<dbReference type="AlphaFoldDB" id="W2KD44"/>
<sequence length="493" mass="54742">MYLRRVRSMSAVIPYAAIPPRWSLIDDEYEDTNPLEKMSSRFAVSDVGHTRQRRVMSHNAKYKSAFAVCQRIAEVVADKGTSEFQQWLDGLQRIEQNARGNDIIVRGFDMSTPANNDLEKDINSAVEEMDSAAEDMYVEEVLRTHPGSHTAGKKRAAVKESIEVGDDTALVAKRRLILDSSDVLDVAANSDRDQCEVAKDAGCAGASSPLEEPMPARVRMTVPLVDLNKASRSSGRPRLQQSVKKSKHKTEFKESEDFARRLTTLGDITLESFNNLLQQQSLSLCDVEEVFDALRPMHSDAVFKRPKARLLNDGADNVVEDNVRGILPEALVKKCFIAIHNLISRTKSSKGVSSSRDIIAVAILNVGTFRAVDIDIMESWRTVSGLVRGARSLISWINGVSLEDPAEEDERQQIVSCIKTLDMRGSINSGGQTVEFAELVRFGNEGWLSDQCMVSAATRIAAEASRSPTPAIYVINPTIARFKDDEQRRRLLD</sequence>
<evidence type="ECO:0000256" key="1">
    <source>
        <dbReference type="SAM" id="MobiDB-lite"/>
    </source>
</evidence>
<dbReference type="EMBL" id="KI682107">
    <property type="protein sequence ID" value="ETL83043.1"/>
    <property type="molecule type" value="Genomic_DNA"/>
</dbReference>
<dbReference type="VEuPathDB" id="FungiDB:PPTG_11129"/>
<accession>W2KD44</accession>
<protein>
    <submittedName>
        <fullName evidence="2">Uncharacterized protein</fullName>
    </submittedName>
</protein>
<evidence type="ECO:0000313" key="2">
    <source>
        <dbReference type="EMBL" id="ETL83043.1"/>
    </source>
</evidence>
<proteinExistence type="predicted"/>
<feature type="compositionally biased region" description="Polar residues" evidence="1">
    <location>
        <begin position="230"/>
        <end position="243"/>
    </location>
</feature>
<reference evidence="2" key="1">
    <citation type="submission" date="2013-11" db="EMBL/GenBank/DDBJ databases">
        <title>The Genome Sequence of Phytophthora parasitica CHvinca01.</title>
        <authorList>
            <consortium name="The Broad Institute Genomics Platform"/>
            <person name="Russ C."/>
            <person name="Tyler B."/>
            <person name="Panabieres F."/>
            <person name="Shan W."/>
            <person name="Tripathy S."/>
            <person name="Grunwald N."/>
            <person name="Machado M."/>
            <person name="Johnson C.S."/>
            <person name="Arredondo F."/>
            <person name="Hong C."/>
            <person name="Coffey M."/>
            <person name="Young S.K."/>
            <person name="Zeng Q."/>
            <person name="Gargeya S."/>
            <person name="Fitzgerald M."/>
            <person name="Abouelleil A."/>
            <person name="Alvarado L."/>
            <person name="Chapman S.B."/>
            <person name="Gainer-Dewar J."/>
            <person name="Goldberg J."/>
            <person name="Griggs A."/>
            <person name="Gujja S."/>
            <person name="Hansen M."/>
            <person name="Howarth C."/>
            <person name="Imamovic A."/>
            <person name="Ireland A."/>
            <person name="Larimer J."/>
            <person name="McCowan C."/>
            <person name="Murphy C."/>
            <person name="Pearson M."/>
            <person name="Poon T.W."/>
            <person name="Priest M."/>
            <person name="Roberts A."/>
            <person name="Saif S."/>
            <person name="Shea T."/>
            <person name="Sykes S."/>
            <person name="Wortman J."/>
            <person name="Nusbaum C."/>
            <person name="Birren B."/>
        </authorList>
    </citation>
    <scope>NUCLEOTIDE SEQUENCE [LARGE SCALE GENOMIC DNA]</scope>
    <source>
        <strain evidence="2">CHvinca01</strain>
    </source>
</reference>
<name>W2KD44_PHYNI</name>